<reference evidence="2 3" key="1">
    <citation type="journal article" date="2023" name="Genes (Basel)">
        <title>Chromosome-Level Genome Assembly and Circadian Gene Repertoire of the Patagonia Blennie Eleginops maclovinus-The Closest Ancestral Proxy of Antarctic Cryonotothenioids.</title>
        <authorList>
            <person name="Cheng C.C."/>
            <person name="Rivera-Colon A.G."/>
            <person name="Minhas B.F."/>
            <person name="Wilson L."/>
            <person name="Rayamajhi N."/>
            <person name="Vargas-Chacoff L."/>
            <person name="Catchen J.M."/>
        </authorList>
    </citation>
    <scope>NUCLEOTIDE SEQUENCE [LARGE SCALE GENOMIC DNA]</scope>
    <source>
        <strain evidence="2">JMC-PN-2008</strain>
    </source>
</reference>
<sequence length="125" mass="13892">MEDEVDVDIEGDEFDSSISELGAGGLVQEQFIQSAWKSSAGILPWELDSSISAENREVIERMLLEEQYYLTGEGIPNHIWEGDVNNKPEVKKSPAKTSSLASGSSSRWSKEEKELFEEGTGKLPR</sequence>
<comment type="caution">
    <text evidence="2">The sequence shown here is derived from an EMBL/GenBank/DDBJ whole genome shotgun (WGS) entry which is preliminary data.</text>
</comment>
<proteinExistence type="predicted"/>
<accession>A0AAN7XU61</accession>
<feature type="compositionally biased region" description="Low complexity" evidence="1">
    <location>
        <begin position="95"/>
        <end position="107"/>
    </location>
</feature>
<name>A0AAN7XU61_ELEMC</name>
<dbReference type="AlphaFoldDB" id="A0AAN7XU61"/>
<keyword evidence="3" id="KW-1185">Reference proteome</keyword>
<reference evidence="2 3" key="2">
    <citation type="journal article" date="2023" name="Mol. Biol. Evol.">
        <title>Genomics of Secondarily Temperate Adaptation in the Only Non-Antarctic Icefish.</title>
        <authorList>
            <person name="Rivera-Colon A.G."/>
            <person name="Rayamajhi N."/>
            <person name="Minhas B.F."/>
            <person name="Madrigal G."/>
            <person name="Bilyk K.T."/>
            <person name="Yoon V."/>
            <person name="Hune M."/>
            <person name="Gregory S."/>
            <person name="Cheng C.H.C."/>
            <person name="Catchen J.M."/>
        </authorList>
    </citation>
    <scope>NUCLEOTIDE SEQUENCE [LARGE SCALE GENOMIC DNA]</scope>
    <source>
        <strain evidence="2">JMC-PN-2008</strain>
    </source>
</reference>
<dbReference type="Proteomes" id="UP001346869">
    <property type="component" value="Unassembled WGS sequence"/>
</dbReference>
<evidence type="ECO:0000313" key="2">
    <source>
        <dbReference type="EMBL" id="KAK5869958.1"/>
    </source>
</evidence>
<organism evidence="2 3">
    <name type="scientific">Eleginops maclovinus</name>
    <name type="common">Patagonian blennie</name>
    <name type="synonym">Eleginus maclovinus</name>
    <dbReference type="NCBI Taxonomy" id="56733"/>
    <lineage>
        <taxon>Eukaryota</taxon>
        <taxon>Metazoa</taxon>
        <taxon>Chordata</taxon>
        <taxon>Craniata</taxon>
        <taxon>Vertebrata</taxon>
        <taxon>Euteleostomi</taxon>
        <taxon>Actinopterygii</taxon>
        <taxon>Neopterygii</taxon>
        <taxon>Teleostei</taxon>
        <taxon>Neoteleostei</taxon>
        <taxon>Acanthomorphata</taxon>
        <taxon>Eupercaria</taxon>
        <taxon>Perciformes</taxon>
        <taxon>Notothenioidei</taxon>
        <taxon>Eleginopidae</taxon>
        <taxon>Eleginops</taxon>
    </lineage>
</organism>
<dbReference type="EMBL" id="JAUZQC010000006">
    <property type="protein sequence ID" value="KAK5869958.1"/>
    <property type="molecule type" value="Genomic_DNA"/>
</dbReference>
<gene>
    <name evidence="2" type="ORF">PBY51_024630</name>
</gene>
<protein>
    <submittedName>
        <fullName evidence="2">Uncharacterized protein</fullName>
    </submittedName>
</protein>
<feature type="region of interest" description="Disordered" evidence="1">
    <location>
        <begin position="81"/>
        <end position="125"/>
    </location>
</feature>
<evidence type="ECO:0000313" key="3">
    <source>
        <dbReference type="Proteomes" id="UP001346869"/>
    </source>
</evidence>
<feature type="compositionally biased region" description="Basic and acidic residues" evidence="1">
    <location>
        <begin position="81"/>
        <end position="92"/>
    </location>
</feature>
<evidence type="ECO:0000256" key="1">
    <source>
        <dbReference type="SAM" id="MobiDB-lite"/>
    </source>
</evidence>